<dbReference type="Proteomes" id="UP000325957">
    <property type="component" value="Unassembled WGS sequence"/>
</dbReference>
<evidence type="ECO:0000256" key="1">
    <source>
        <dbReference type="SAM" id="MobiDB-lite"/>
    </source>
</evidence>
<protein>
    <submittedName>
        <fullName evidence="2">Uncharacterized protein</fullName>
    </submittedName>
</protein>
<organism evidence="2 3">
    <name type="scientific">Kocuria coralli</name>
    <dbReference type="NCBI Taxonomy" id="1461025"/>
    <lineage>
        <taxon>Bacteria</taxon>
        <taxon>Bacillati</taxon>
        <taxon>Actinomycetota</taxon>
        <taxon>Actinomycetes</taxon>
        <taxon>Micrococcales</taxon>
        <taxon>Micrococcaceae</taxon>
        <taxon>Kocuria</taxon>
    </lineage>
</organism>
<sequence>MGRIPGYYEWDDDGLTPGRKKEGGLHQNLFDADGSLKGSARFVPADEVDPDPVYVTEYITERVYVPAEERRLTPEQQELADLISEVLLAFMAKGIERAKPHVKKWWMESVRPFVGEQRARLSQRRPRRPLKADRALLESDHLPDSSDQVPAESAVAVSRPKMSSAEAQARYLAAMAARAFSEEQLRMVRGADIIDAQNVAEVEARIAELPPSEVRELMSRMVTDPSMLGEETLAELASVLARVSRPAQEELSQLPRERD</sequence>
<gene>
    <name evidence="2" type="ORF">FCK90_09175</name>
</gene>
<feature type="region of interest" description="Disordered" evidence="1">
    <location>
        <begin position="117"/>
        <end position="157"/>
    </location>
</feature>
<proteinExistence type="predicted"/>
<keyword evidence="3" id="KW-1185">Reference proteome</keyword>
<reference evidence="2 3" key="1">
    <citation type="submission" date="2019-05" db="EMBL/GenBank/DDBJ databases">
        <title>Kocuria coralli sp. nov., a novel actinobacterium isolated from coral reef seawater.</title>
        <authorList>
            <person name="Li J."/>
        </authorList>
    </citation>
    <scope>NUCLEOTIDE SEQUENCE [LARGE SCALE GENOMIC DNA]</scope>
    <source>
        <strain evidence="2 3">SCSIO 13007</strain>
    </source>
</reference>
<dbReference type="OrthoDB" id="1698584at2"/>
<accession>A0A5J5KWM7</accession>
<dbReference type="AlphaFoldDB" id="A0A5J5KWM7"/>
<comment type="caution">
    <text evidence="2">The sequence shown here is derived from an EMBL/GenBank/DDBJ whole genome shotgun (WGS) entry which is preliminary data.</text>
</comment>
<dbReference type="EMBL" id="SZWF01000010">
    <property type="protein sequence ID" value="KAA9394069.1"/>
    <property type="molecule type" value="Genomic_DNA"/>
</dbReference>
<feature type="compositionally biased region" description="Basic and acidic residues" evidence="1">
    <location>
        <begin position="130"/>
        <end position="144"/>
    </location>
</feature>
<evidence type="ECO:0000313" key="2">
    <source>
        <dbReference type="EMBL" id="KAA9394069.1"/>
    </source>
</evidence>
<name>A0A5J5KWM7_9MICC</name>
<evidence type="ECO:0000313" key="3">
    <source>
        <dbReference type="Proteomes" id="UP000325957"/>
    </source>
</evidence>
<dbReference type="RefSeq" id="WP_158034000.1">
    <property type="nucleotide sequence ID" value="NZ_ML708618.1"/>
</dbReference>